<dbReference type="EMBL" id="MFPV01000041">
    <property type="protein sequence ID" value="OGH61490.1"/>
    <property type="molecule type" value="Genomic_DNA"/>
</dbReference>
<comment type="caution">
    <text evidence="1">The sequence shown here is derived from an EMBL/GenBank/DDBJ whole genome shotgun (WGS) entry which is preliminary data.</text>
</comment>
<gene>
    <name evidence="1" type="ORF">A2848_01970</name>
</gene>
<evidence type="ECO:0000313" key="1">
    <source>
        <dbReference type="EMBL" id="OGH61490.1"/>
    </source>
</evidence>
<proteinExistence type="predicted"/>
<protein>
    <submittedName>
        <fullName evidence="1">Uncharacterized protein</fullName>
    </submittedName>
</protein>
<dbReference type="Proteomes" id="UP000176329">
    <property type="component" value="Unassembled WGS sequence"/>
</dbReference>
<accession>A0A1F6LQ26</accession>
<organism evidence="1 2">
    <name type="scientific">Candidatus Magasanikbacteria bacterium RIFCSPHIGHO2_01_FULL_50_8</name>
    <dbReference type="NCBI Taxonomy" id="1798674"/>
    <lineage>
        <taxon>Bacteria</taxon>
        <taxon>Candidatus Magasanikiibacteriota</taxon>
    </lineage>
</organism>
<name>A0A1F6LQ26_9BACT</name>
<dbReference type="AlphaFoldDB" id="A0A1F6LQ26"/>
<sequence length="150" mass="16850">MKITLCGSVAFIHEMDAVRAQLEALGHEVKMPPLTKPGEHGEPIPTLEYYAIKKSTVNDPKHWIWKQHDSAIRAHFQKVAWADAVLITNYNKNGVAHYVGPNTLMEMGLAFHLEKLIFLLHAVPEISYKEELLGMKPIVLAGDLHLIPNP</sequence>
<evidence type="ECO:0000313" key="2">
    <source>
        <dbReference type="Proteomes" id="UP000176329"/>
    </source>
</evidence>
<reference evidence="1 2" key="1">
    <citation type="journal article" date="2016" name="Nat. Commun.">
        <title>Thousands of microbial genomes shed light on interconnected biogeochemical processes in an aquifer system.</title>
        <authorList>
            <person name="Anantharaman K."/>
            <person name="Brown C.T."/>
            <person name="Hug L.A."/>
            <person name="Sharon I."/>
            <person name="Castelle C.J."/>
            <person name="Probst A.J."/>
            <person name="Thomas B.C."/>
            <person name="Singh A."/>
            <person name="Wilkins M.J."/>
            <person name="Karaoz U."/>
            <person name="Brodie E.L."/>
            <person name="Williams K.H."/>
            <person name="Hubbard S.S."/>
            <person name="Banfield J.F."/>
        </authorList>
    </citation>
    <scope>NUCLEOTIDE SEQUENCE [LARGE SCALE GENOMIC DNA]</scope>
</reference>